<proteinExistence type="predicted"/>
<dbReference type="Gene3D" id="1.10.260.40">
    <property type="entry name" value="lambda repressor-like DNA-binding domains"/>
    <property type="match status" value="1"/>
</dbReference>
<evidence type="ECO:0000259" key="1">
    <source>
        <dbReference type="PROSITE" id="PS50943"/>
    </source>
</evidence>
<name>A0AA40IVB0_CLONO</name>
<organism evidence="2 3">
    <name type="scientific">Clostridium novyi B str. ATCC 27606</name>
    <dbReference type="NCBI Taxonomy" id="1443123"/>
    <lineage>
        <taxon>Bacteria</taxon>
        <taxon>Bacillati</taxon>
        <taxon>Bacillota</taxon>
        <taxon>Clostridia</taxon>
        <taxon>Eubacteriales</taxon>
        <taxon>Clostridiaceae</taxon>
        <taxon>Clostridium</taxon>
    </lineage>
</organism>
<dbReference type="Pfam" id="PF01381">
    <property type="entry name" value="HTH_3"/>
    <property type="match status" value="1"/>
</dbReference>
<dbReference type="GO" id="GO:0003677">
    <property type="term" value="F:DNA binding"/>
    <property type="evidence" value="ECO:0007669"/>
    <property type="project" value="InterPro"/>
</dbReference>
<dbReference type="Proteomes" id="UP000027770">
    <property type="component" value="Unassembled WGS sequence"/>
</dbReference>
<sequence>MKINIEKLNWLRIEKGLSITKLAKKSKTSKATISRILRSKVKGRPDTIGKIAMALEVPVRELFIYE</sequence>
<feature type="domain" description="HTH cro/C1-type" evidence="1">
    <location>
        <begin position="11"/>
        <end position="62"/>
    </location>
</feature>
<dbReference type="CDD" id="cd00093">
    <property type="entry name" value="HTH_XRE"/>
    <property type="match status" value="1"/>
</dbReference>
<evidence type="ECO:0000313" key="3">
    <source>
        <dbReference type="Proteomes" id="UP000027770"/>
    </source>
</evidence>
<dbReference type="EMBL" id="JENW01000021">
    <property type="protein sequence ID" value="KEI17783.1"/>
    <property type="molecule type" value="Genomic_DNA"/>
</dbReference>
<dbReference type="RefSeq" id="WP_039217341.1">
    <property type="nucleotide sequence ID" value="NZ_JENW01000021.1"/>
</dbReference>
<protein>
    <recommendedName>
        <fullName evidence="1">HTH cro/C1-type domain-containing protein</fullName>
    </recommendedName>
</protein>
<dbReference type="InterPro" id="IPR010982">
    <property type="entry name" value="Lambda_DNA-bd_dom_sf"/>
</dbReference>
<dbReference type="PROSITE" id="PS50943">
    <property type="entry name" value="HTH_CROC1"/>
    <property type="match status" value="1"/>
</dbReference>
<evidence type="ECO:0000313" key="2">
    <source>
        <dbReference type="EMBL" id="KEI17783.1"/>
    </source>
</evidence>
<dbReference type="InterPro" id="IPR001387">
    <property type="entry name" value="Cro/C1-type_HTH"/>
</dbReference>
<reference evidence="2 3" key="1">
    <citation type="submission" date="2014-02" db="EMBL/GenBank/DDBJ databases">
        <title>Plasmidome dynamics in the species complex Clostridium novyi sensu lato converts strains of independent lineages into distinctly different pathogens.</title>
        <authorList>
            <person name="Skarin H."/>
            <person name="Segerman B."/>
        </authorList>
    </citation>
    <scope>NUCLEOTIDE SEQUENCE [LARGE SCALE GENOMIC DNA]</scope>
    <source>
        <strain evidence="2 3">ATCC 27606</strain>
    </source>
</reference>
<comment type="caution">
    <text evidence="2">The sequence shown here is derived from an EMBL/GenBank/DDBJ whole genome shotgun (WGS) entry which is preliminary data.</text>
</comment>
<dbReference type="AlphaFoldDB" id="A0AA40IVB0"/>
<dbReference type="SUPFAM" id="SSF47413">
    <property type="entry name" value="lambda repressor-like DNA-binding domains"/>
    <property type="match status" value="1"/>
</dbReference>
<dbReference type="SMART" id="SM00530">
    <property type="entry name" value="HTH_XRE"/>
    <property type="match status" value="1"/>
</dbReference>
<gene>
    <name evidence="2" type="ORF">Z959_05930</name>
</gene>
<keyword evidence="3" id="KW-1185">Reference proteome</keyword>
<accession>A0AA40IVB0</accession>